<proteinExistence type="predicted"/>
<feature type="region of interest" description="Disordered" evidence="2">
    <location>
        <begin position="77"/>
        <end position="96"/>
    </location>
</feature>
<keyword evidence="4" id="KW-1185">Reference proteome</keyword>
<evidence type="ECO:0000256" key="2">
    <source>
        <dbReference type="SAM" id="MobiDB-lite"/>
    </source>
</evidence>
<organism evidence="3 4">
    <name type="scientific">Archangium lansingense</name>
    <dbReference type="NCBI Taxonomy" id="2995310"/>
    <lineage>
        <taxon>Bacteria</taxon>
        <taxon>Pseudomonadati</taxon>
        <taxon>Myxococcota</taxon>
        <taxon>Myxococcia</taxon>
        <taxon>Myxococcales</taxon>
        <taxon>Cystobacterineae</taxon>
        <taxon>Archangiaceae</taxon>
        <taxon>Archangium</taxon>
    </lineage>
</organism>
<dbReference type="Proteomes" id="UP001207654">
    <property type="component" value="Unassembled WGS sequence"/>
</dbReference>
<reference evidence="3 4" key="1">
    <citation type="submission" date="2022-11" db="EMBL/GenBank/DDBJ databases">
        <title>Minimal conservation of predation-associated metabolite biosynthetic gene clusters underscores biosynthetic potential of Myxococcota including descriptions for ten novel species: Archangium lansinium sp. nov., Myxococcus landrumus sp. nov., Nannocystis bai.</title>
        <authorList>
            <person name="Ahearne A."/>
            <person name="Stevens C."/>
            <person name="Phillips K."/>
        </authorList>
    </citation>
    <scope>NUCLEOTIDE SEQUENCE [LARGE SCALE GENOMIC DNA]</scope>
    <source>
        <strain evidence="3 4">MIWBW</strain>
    </source>
</reference>
<dbReference type="RefSeq" id="WP_267532851.1">
    <property type="nucleotide sequence ID" value="NZ_JAPNKA010000001.1"/>
</dbReference>
<evidence type="ECO:0000256" key="1">
    <source>
        <dbReference type="SAM" id="Coils"/>
    </source>
</evidence>
<dbReference type="EMBL" id="JAPNKA010000001">
    <property type="protein sequence ID" value="MCY1073862.1"/>
    <property type="molecule type" value="Genomic_DNA"/>
</dbReference>
<sequence length="96" mass="10856">MTGEREQLFKDQERIRANVDSLKSGVSQRELAERFVTKLNEQEDRLETIARELERVVREQKAAQKEVLDRVQALSFTADLGTPPADKGQGRDGSKG</sequence>
<keyword evidence="1" id="KW-0175">Coiled coil</keyword>
<gene>
    <name evidence="3" type="ORF">OV287_05140</name>
</gene>
<evidence type="ECO:0000313" key="4">
    <source>
        <dbReference type="Proteomes" id="UP001207654"/>
    </source>
</evidence>
<feature type="coiled-coil region" evidence="1">
    <location>
        <begin position="32"/>
        <end position="66"/>
    </location>
</feature>
<protein>
    <submittedName>
        <fullName evidence="3">Uncharacterized protein</fullName>
    </submittedName>
</protein>
<evidence type="ECO:0000313" key="3">
    <source>
        <dbReference type="EMBL" id="MCY1073862.1"/>
    </source>
</evidence>
<accession>A0ABT3ZWT2</accession>
<comment type="caution">
    <text evidence="3">The sequence shown here is derived from an EMBL/GenBank/DDBJ whole genome shotgun (WGS) entry which is preliminary data.</text>
</comment>
<name>A0ABT3ZWT2_9BACT</name>